<feature type="domain" description="Sigma-54 factor interaction" evidence="6">
    <location>
        <begin position="139"/>
        <end position="368"/>
    </location>
</feature>
<evidence type="ECO:0000259" key="6">
    <source>
        <dbReference type="PROSITE" id="PS50045"/>
    </source>
</evidence>
<dbReference type="SMART" id="SM00448">
    <property type="entry name" value="REC"/>
    <property type="match status" value="1"/>
</dbReference>
<dbReference type="PROSITE" id="PS50045">
    <property type="entry name" value="SIGMA54_INTERACT_4"/>
    <property type="match status" value="1"/>
</dbReference>
<comment type="caution">
    <text evidence="8">The sequence shown here is derived from an EMBL/GenBank/DDBJ whole genome shotgun (WGS) entry which is preliminary data.</text>
</comment>
<dbReference type="SMART" id="SM00382">
    <property type="entry name" value="AAA"/>
    <property type="match status" value="1"/>
</dbReference>
<dbReference type="InterPro" id="IPR003593">
    <property type="entry name" value="AAA+_ATPase"/>
</dbReference>
<dbReference type="InterPro" id="IPR002197">
    <property type="entry name" value="HTH_Fis"/>
</dbReference>
<dbReference type="PROSITE" id="PS00675">
    <property type="entry name" value="SIGMA54_INTERACT_1"/>
    <property type="match status" value="1"/>
</dbReference>
<dbReference type="InterPro" id="IPR001789">
    <property type="entry name" value="Sig_transdc_resp-reg_receiver"/>
</dbReference>
<dbReference type="InterPro" id="IPR027417">
    <property type="entry name" value="P-loop_NTPase"/>
</dbReference>
<evidence type="ECO:0000259" key="7">
    <source>
        <dbReference type="PROSITE" id="PS50110"/>
    </source>
</evidence>
<dbReference type="InterPro" id="IPR002078">
    <property type="entry name" value="Sigma_54_int"/>
</dbReference>
<evidence type="ECO:0000256" key="4">
    <source>
        <dbReference type="ARBA" id="ARBA00023163"/>
    </source>
</evidence>
<dbReference type="Gene3D" id="1.10.10.60">
    <property type="entry name" value="Homeodomain-like"/>
    <property type="match status" value="1"/>
</dbReference>
<keyword evidence="5" id="KW-0597">Phosphoprotein</keyword>
<dbReference type="Gene3D" id="3.40.50.2300">
    <property type="match status" value="1"/>
</dbReference>
<dbReference type="Pfam" id="PF02954">
    <property type="entry name" value="HTH_8"/>
    <property type="match status" value="1"/>
</dbReference>
<evidence type="ECO:0000313" key="8">
    <source>
        <dbReference type="EMBL" id="MDQ0271787.1"/>
    </source>
</evidence>
<dbReference type="Proteomes" id="UP001238088">
    <property type="component" value="Unassembled WGS sequence"/>
</dbReference>
<dbReference type="Gene3D" id="1.10.8.60">
    <property type="match status" value="1"/>
</dbReference>
<keyword evidence="1" id="KW-0547">Nucleotide-binding</keyword>
<protein>
    <submittedName>
        <fullName evidence="8">Two-component system response regulator AtoC</fullName>
    </submittedName>
</protein>
<keyword evidence="4" id="KW-0804">Transcription</keyword>
<dbReference type="CDD" id="cd00009">
    <property type="entry name" value="AAA"/>
    <property type="match status" value="1"/>
</dbReference>
<sequence>MKSKILVIDDEEAICASISFAFEDEYKMFTTTDPNRGLEIIKEKKIDIILLDLRIGRKNGLDVLQAIKERDPSITVIIMTAYASIETSIEAIKKGAYYYIEKPINIEKLSLLLLRATQFKQMSSKLEKLENNQQHNRNFLGNSKAMMTVFTMIDRIKNIDSSILITGESGTGKELVAKQIHFTGKRKDGPLEIVNCAAIPETLLESELFGYEKGAFTGATQAKEGKCVAANGGTLFLDEISEMPLPLQAKLLRVIQEREVTPLGSNKKKTLDIRIISAANKNIEKMVQQGKFREDLYFRLNVIPIKMPPLRDRKEDLPLLIDYFMKKYCKEMDRKKKSISSSARNILLDYDYPGNVRELGNMIEYAVALSIDEVIDDKDLPQFVQDPIRSKARGEDEETIHLPVGLSMKEVEKRVIAETLKYCNEHRQKTAQTLKISERSLRDKIKMYEI</sequence>
<name>A0ABU0AKK7_9BACI</name>
<dbReference type="InterPro" id="IPR011006">
    <property type="entry name" value="CheY-like_superfamily"/>
</dbReference>
<evidence type="ECO:0000313" key="9">
    <source>
        <dbReference type="Proteomes" id="UP001238088"/>
    </source>
</evidence>
<keyword evidence="9" id="KW-1185">Reference proteome</keyword>
<dbReference type="Pfam" id="PF00158">
    <property type="entry name" value="Sigma54_activat"/>
    <property type="match status" value="1"/>
</dbReference>
<evidence type="ECO:0000256" key="1">
    <source>
        <dbReference type="ARBA" id="ARBA00022741"/>
    </source>
</evidence>
<feature type="domain" description="Response regulatory" evidence="7">
    <location>
        <begin position="4"/>
        <end position="117"/>
    </location>
</feature>
<dbReference type="RefSeq" id="WP_307477115.1">
    <property type="nucleotide sequence ID" value="NZ_JAUSUB010000017.1"/>
</dbReference>
<dbReference type="InterPro" id="IPR009057">
    <property type="entry name" value="Homeodomain-like_sf"/>
</dbReference>
<dbReference type="PROSITE" id="PS00688">
    <property type="entry name" value="SIGMA54_INTERACT_3"/>
    <property type="match status" value="1"/>
</dbReference>
<evidence type="ECO:0000256" key="5">
    <source>
        <dbReference type="PROSITE-ProRule" id="PRU00169"/>
    </source>
</evidence>
<keyword evidence="3" id="KW-0805">Transcription regulation</keyword>
<dbReference type="InterPro" id="IPR025662">
    <property type="entry name" value="Sigma_54_int_dom_ATP-bd_1"/>
</dbReference>
<dbReference type="SUPFAM" id="SSF52540">
    <property type="entry name" value="P-loop containing nucleoside triphosphate hydrolases"/>
    <property type="match status" value="1"/>
</dbReference>
<reference evidence="8 9" key="1">
    <citation type="submission" date="2023-07" db="EMBL/GenBank/DDBJ databases">
        <title>Genomic Encyclopedia of Type Strains, Phase IV (KMG-IV): sequencing the most valuable type-strain genomes for metagenomic binning, comparative biology and taxonomic classification.</title>
        <authorList>
            <person name="Goeker M."/>
        </authorList>
    </citation>
    <scope>NUCLEOTIDE SEQUENCE [LARGE SCALE GENOMIC DNA]</scope>
    <source>
        <strain evidence="8 9">DSM 23494</strain>
    </source>
</reference>
<dbReference type="Pfam" id="PF25601">
    <property type="entry name" value="AAA_lid_14"/>
    <property type="match status" value="1"/>
</dbReference>
<gene>
    <name evidence="8" type="ORF">J2S17_003675</name>
</gene>
<evidence type="ECO:0000256" key="2">
    <source>
        <dbReference type="ARBA" id="ARBA00022840"/>
    </source>
</evidence>
<proteinExistence type="predicted"/>
<dbReference type="SUPFAM" id="SSF52172">
    <property type="entry name" value="CheY-like"/>
    <property type="match status" value="1"/>
</dbReference>
<dbReference type="InterPro" id="IPR025944">
    <property type="entry name" value="Sigma_54_int_dom_CS"/>
</dbReference>
<organism evidence="8 9">
    <name type="scientific">Cytobacillus purgationiresistens</name>
    <dbReference type="NCBI Taxonomy" id="863449"/>
    <lineage>
        <taxon>Bacteria</taxon>
        <taxon>Bacillati</taxon>
        <taxon>Bacillota</taxon>
        <taxon>Bacilli</taxon>
        <taxon>Bacillales</taxon>
        <taxon>Bacillaceae</taxon>
        <taxon>Cytobacillus</taxon>
    </lineage>
</organism>
<keyword evidence="2" id="KW-0067">ATP-binding</keyword>
<evidence type="ECO:0000256" key="3">
    <source>
        <dbReference type="ARBA" id="ARBA00023015"/>
    </source>
</evidence>
<accession>A0ABU0AKK7</accession>
<dbReference type="InterPro" id="IPR058031">
    <property type="entry name" value="AAA_lid_NorR"/>
</dbReference>
<dbReference type="PANTHER" id="PTHR32071">
    <property type="entry name" value="TRANSCRIPTIONAL REGULATORY PROTEIN"/>
    <property type="match status" value="1"/>
</dbReference>
<dbReference type="Pfam" id="PF00072">
    <property type="entry name" value="Response_reg"/>
    <property type="match status" value="1"/>
</dbReference>
<dbReference type="PROSITE" id="PS50110">
    <property type="entry name" value="RESPONSE_REGULATORY"/>
    <property type="match status" value="1"/>
</dbReference>
<dbReference type="EMBL" id="JAUSUB010000017">
    <property type="protein sequence ID" value="MDQ0271787.1"/>
    <property type="molecule type" value="Genomic_DNA"/>
</dbReference>
<feature type="modified residue" description="4-aspartylphosphate" evidence="5">
    <location>
        <position position="52"/>
    </location>
</feature>
<dbReference type="Gene3D" id="3.40.50.300">
    <property type="entry name" value="P-loop containing nucleotide triphosphate hydrolases"/>
    <property type="match status" value="1"/>
</dbReference>
<dbReference type="SUPFAM" id="SSF46689">
    <property type="entry name" value="Homeodomain-like"/>
    <property type="match status" value="1"/>
</dbReference>